<evidence type="ECO:0000256" key="3">
    <source>
        <dbReference type="ARBA" id="ARBA00023163"/>
    </source>
</evidence>
<dbReference type="GO" id="GO:0003677">
    <property type="term" value="F:DNA binding"/>
    <property type="evidence" value="ECO:0007669"/>
    <property type="project" value="UniProtKB-KW"/>
</dbReference>
<keyword evidence="7" id="KW-1185">Reference proteome</keyword>
<gene>
    <name evidence="6" type="ORF">IQ16_06382</name>
</gene>
<protein>
    <submittedName>
        <fullName evidence="6">DNA-binding GntR family transcriptional regulator</fullName>
    </submittedName>
</protein>
<comment type="caution">
    <text evidence="6">The sequence shown here is derived from an EMBL/GenBank/DDBJ whole genome shotgun (WGS) entry which is preliminary data.</text>
</comment>
<dbReference type="InterPro" id="IPR011711">
    <property type="entry name" value="GntR_C"/>
</dbReference>
<dbReference type="SMART" id="SM00895">
    <property type="entry name" value="FCD"/>
    <property type="match status" value="1"/>
</dbReference>
<dbReference type="SUPFAM" id="SSF46785">
    <property type="entry name" value="Winged helix' DNA-binding domain"/>
    <property type="match status" value="2"/>
</dbReference>
<organism evidence="6 7">
    <name type="scientific">Bradyrhizobium huanghuaihaiense</name>
    <dbReference type="NCBI Taxonomy" id="990078"/>
    <lineage>
        <taxon>Bacteria</taxon>
        <taxon>Pseudomonadati</taxon>
        <taxon>Pseudomonadota</taxon>
        <taxon>Alphaproteobacteria</taxon>
        <taxon>Hyphomicrobiales</taxon>
        <taxon>Nitrobacteraceae</taxon>
        <taxon>Bradyrhizobium</taxon>
    </lineage>
</organism>
<dbReference type="Proteomes" id="UP000316291">
    <property type="component" value="Unassembled WGS sequence"/>
</dbReference>
<accession>A0A562R3C2</accession>
<evidence type="ECO:0000313" key="7">
    <source>
        <dbReference type="Proteomes" id="UP000316291"/>
    </source>
</evidence>
<dbReference type="InterPro" id="IPR036388">
    <property type="entry name" value="WH-like_DNA-bd_sf"/>
</dbReference>
<keyword evidence="1" id="KW-0805">Transcription regulation</keyword>
<dbReference type="Gene3D" id="1.20.120.530">
    <property type="entry name" value="GntR ligand-binding domain-like"/>
    <property type="match status" value="1"/>
</dbReference>
<feature type="domain" description="HTH gntR-type" evidence="5">
    <location>
        <begin position="73"/>
        <end position="140"/>
    </location>
</feature>
<dbReference type="AlphaFoldDB" id="A0A562R3C2"/>
<dbReference type="PANTHER" id="PTHR43537">
    <property type="entry name" value="TRANSCRIPTIONAL REGULATOR, GNTR FAMILY"/>
    <property type="match status" value="1"/>
</dbReference>
<reference evidence="6 7" key="1">
    <citation type="journal article" date="2015" name="Stand. Genomic Sci.">
        <title>Genomic Encyclopedia of Bacterial and Archaeal Type Strains, Phase III: the genomes of soil and plant-associated and newly described type strains.</title>
        <authorList>
            <person name="Whitman W.B."/>
            <person name="Woyke T."/>
            <person name="Klenk H.P."/>
            <person name="Zhou Y."/>
            <person name="Lilburn T.G."/>
            <person name="Beck B.J."/>
            <person name="De Vos P."/>
            <person name="Vandamme P."/>
            <person name="Eisen J.A."/>
            <person name="Garrity G."/>
            <person name="Hugenholtz P."/>
            <person name="Kyrpides N.C."/>
        </authorList>
    </citation>
    <scope>NUCLEOTIDE SEQUENCE [LARGE SCALE GENOMIC DNA]</scope>
    <source>
        <strain evidence="6 7">CGMCC 1.10948</strain>
    </source>
</reference>
<evidence type="ECO:0000259" key="5">
    <source>
        <dbReference type="PROSITE" id="PS50949"/>
    </source>
</evidence>
<dbReference type="PROSITE" id="PS50949">
    <property type="entry name" value="HTH_GNTR"/>
    <property type="match status" value="1"/>
</dbReference>
<evidence type="ECO:0000256" key="1">
    <source>
        <dbReference type="ARBA" id="ARBA00023015"/>
    </source>
</evidence>
<dbReference type="SUPFAM" id="SSF48008">
    <property type="entry name" value="GntR ligand-binding domain-like"/>
    <property type="match status" value="1"/>
</dbReference>
<evidence type="ECO:0000256" key="2">
    <source>
        <dbReference type="ARBA" id="ARBA00023125"/>
    </source>
</evidence>
<dbReference type="InterPro" id="IPR008920">
    <property type="entry name" value="TF_FadR/GntR_C"/>
</dbReference>
<proteinExistence type="predicted"/>
<feature type="region of interest" description="Disordered" evidence="4">
    <location>
        <begin position="51"/>
        <end position="73"/>
    </location>
</feature>
<keyword evidence="3" id="KW-0804">Transcription</keyword>
<evidence type="ECO:0000256" key="4">
    <source>
        <dbReference type="SAM" id="MobiDB-lite"/>
    </source>
</evidence>
<dbReference type="EMBL" id="VLLA01000020">
    <property type="protein sequence ID" value="TWI63323.1"/>
    <property type="molecule type" value="Genomic_DNA"/>
</dbReference>
<dbReference type="SMART" id="SM00345">
    <property type="entry name" value="HTH_GNTR"/>
    <property type="match status" value="2"/>
</dbReference>
<sequence length="363" mass="41404">MRRDRRAPSIRNDRARCATEFPGVTAPSHYCFLFFKTQLWTRRKNRAPLVPAAPVRDISSGQEQPESPPMPRPNLATQMTARILDYIRANGLQAEQHLPSQTLADALRVSRAPINAALQILEEMKVVRSEPNRGFFLVKSAAELPDLPDAEDAEPEREDEWYFAIAEDRLAGKLPDKVSENELMRRYGLSRTRLLKILTKIADEGWIERLPGNGWAFGPLLTSRESYQQGYQLRVALEPQALLLPSFEIDPAAFAAAREQQQWLLDGGYKRASRSEIFAANSEFHEMLVGCARNPFFVDAVKRVNRLRRLVEYRITLDRSRLPIQCREHINILTLLEKGLRQEASDFLRVHIEGAGLIKVPKV</sequence>
<dbReference type="Gene3D" id="1.10.10.10">
    <property type="entry name" value="Winged helix-like DNA-binding domain superfamily/Winged helix DNA-binding domain"/>
    <property type="match status" value="2"/>
</dbReference>
<dbReference type="GO" id="GO:0003700">
    <property type="term" value="F:DNA-binding transcription factor activity"/>
    <property type="evidence" value="ECO:0007669"/>
    <property type="project" value="InterPro"/>
</dbReference>
<evidence type="ECO:0000313" key="6">
    <source>
        <dbReference type="EMBL" id="TWI63323.1"/>
    </source>
</evidence>
<name>A0A562R3C2_9BRAD</name>
<dbReference type="PANTHER" id="PTHR43537:SF49">
    <property type="entry name" value="TRANSCRIPTIONAL REGULATORY PROTEIN"/>
    <property type="match status" value="1"/>
</dbReference>
<dbReference type="Pfam" id="PF00392">
    <property type="entry name" value="GntR"/>
    <property type="match status" value="1"/>
</dbReference>
<dbReference type="InterPro" id="IPR036390">
    <property type="entry name" value="WH_DNA-bd_sf"/>
</dbReference>
<dbReference type="Pfam" id="PF07729">
    <property type="entry name" value="FCD"/>
    <property type="match status" value="1"/>
</dbReference>
<keyword evidence="2 6" id="KW-0238">DNA-binding</keyword>
<dbReference type="InterPro" id="IPR000524">
    <property type="entry name" value="Tscrpt_reg_HTH_GntR"/>
</dbReference>